<protein>
    <submittedName>
        <fullName evidence="1">AlpA family transcriptional regulator</fullName>
    </submittedName>
</protein>
<dbReference type="Proteomes" id="UP000653472">
    <property type="component" value="Unassembled WGS sequence"/>
</dbReference>
<dbReference type="Pfam" id="PF05930">
    <property type="entry name" value="Phage_AlpA"/>
    <property type="match status" value="1"/>
</dbReference>
<comment type="caution">
    <text evidence="1">The sequence shown here is derived from an EMBL/GenBank/DDBJ whole genome shotgun (WGS) entry which is preliminary data.</text>
</comment>
<gene>
    <name evidence="1" type="ORF">G7Y82_12125</name>
</gene>
<reference evidence="1" key="1">
    <citation type="submission" date="2020-03" db="EMBL/GenBank/DDBJ databases">
        <title>Solimonas marina sp. nov., isolated from deep seawater of the Pacific Ocean.</title>
        <authorList>
            <person name="Liu X."/>
            <person name="Lai Q."/>
            <person name="Sun F."/>
            <person name="Gai Y."/>
            <person name="Li G."/>
            <person name="Shao Z."/>
        </authorList>
    </citation>
    <scope>NUCLEOTIDE SEQUENCE</scope>
    <source>
        <strain evidence="1">C16B3</strain>
    </source>
</reference>
<evidence type="ECO:0000313" key="2">
    <source>
        <dbReference type="Proteomes" id="UP000653472"/>
    </source>
</evidence>
<dbReference type="InterPro" id="IPR052931">
    <property type="entry name" value="Prophage_regulatory_activator"/>
</dbReference>
<proteinExistence type="predicted"/>
<dbReference type="RefSeq" id="WP_168148393.1">
    <property type="nucleotide sequence ID" value="NZ_JAAVXB010000006.1"/>
</dbReference>
<dbReference type="EMBL" id="JAAVXB010000006">
    <property type="protein sequence ID" value="NKF23067.1"/>
    <property type="molecule type" value="Genomic_DNA"/>
</dbReference>
<dbReference type="PANTHER" id="PTHR36154">
    <property type="entry name" value="DNA-BINDING TRANSCRIPTIONAL ACTIVATOR ALPA"/>
    <property type="match status" value="1"/>
</dbReference>
<dbReference type="PANTHER" id="PTHR36154:SF1">
    <property type="entry name" value="DNA-BINDING TRANSCRIPTIONAL ACTIVATOR ALPA"/>
    <property type="match status" value="1"/>
</dbReference>
<name>A0A969W9Y1_9GAMM</name>
<organism evidence="1 2">
    <name type="scientific">Solimonas marina</name>
    <dbReference type="NCBI Taxonomy" id="2714601"/>
    <lineage>
        <taxon>Bacteria</taxon>
        <taxon>Pseudomonadati</taxon>
        <taxon>Pseudomonadota</taxon>
        <taxon>Gammaproteobacteria</taxon>
        <taxon>Nevskiales</taxon>
        <taxon>Nevskiaceae</taxon>
        <taxon>Solimonas</taxon>
    </lineage>
</organism>
<dbReference type="AlphaFoldDB" id="A0A969W9Y1"/>
<accession>A0A969W9Y1</accession>
<evidence type="ECO:0000313" key="1">
    <source>
        <dbReference type="EMBL" id="NKF23067.1"/>
    </source>
</evidence>
<dbReference type="Gene3D" id="1.10.238.160">
    <property type="match status" value="1"/>
</dbReference>
<sequence length="67" mass="7536">MTAEVHLLRLPDVCQRTGLSKTTVYQRERDGAFPKRLKLGARLSVWRSDEIAAYIEKCTASARGDAQ</sequence>
<dbReference type="InterPro" id="IPR010260">
    <property type="entry name" value="AlpA"/>
</dbReference>
<keyword evidence="2" id="KW-1185">Reference proteome</keyword>